<dbReference type="PANTHER" id="PTHR24346:SF77">
    <property type="entry name" value="SERINE THREONINE PROTEIN KINASE"/>
    <property type="match status" value="1"/>
</dbReference>
<comment type="similarity">
    <text evidence="4">Belongs to the protein kinase superfamily.</text>
</comment>
<dbReference type="EMBL" id="SNRW01018843">
    <property type="protein sequence ID" value="KAA6366946.1"/>
    <property type="molecule type" value="Genomic_DNA"/>
</dbReference>
<dbReference type="GO" id="GO:0005524">
    <property type="term" value="F:ATP binding"/>
    <property type="evidence" value="ECO:0007669"/>
    <property type="project" value="UniProtKB-UniRule"/>
</dbReference>
<dbReference type="Pfam" id="PF00069">
    <property type="entry name" value="Pkinase"/>
    <property type="match status" value="1"/>
</dbReference>
<accession>A0A5J4U7T5</accession>
<dbReference type="Gene3D" id="3.30.200.20">
    <property type="entry name" value="Phosphorylase Kinase, domain 1"/>
    <property type="match status" value="1"/>
</dbReference>
<keyword evidence="4" id="KW-0723">Serine/threonine-protein kinase</keyword>
<comment type="caution">
    <text evidence="6">The sequence shown here is derived from an EMBL/GenBank/DDBJ whole genome shotgun (WGS) entry which is preliminary data.</text>
</comment>
<dbReference type="InterPro" id="IPR008271">
    <property type="entry name" value="Ser/Thr_kinase_AS"/>
</dbReference>
<dbReference type="PROSITE" id="PS00108">
    <property type="entry name" value="PROTEIN_KINASE_ST"/>
    <property type="match status" value="1"/>
</dbReference>
<dbReference type="SUPFAM" id="SSF56112">
    <property type="entry name" value="Protein kinase-like (PK-like)"/>
    <property type="match status" value="1"/>
</dbReference>
<reference evidence="6 7" key="1">
    <citation type="submission" date="2019-03" db="EMBL/GenBank/DDBJ databases">
        <title>Single cell metagenomics reveals metabolic interactions within the superorganism composed of flagellate Streblomastix strix and complex community of Bacteroidetes bacteria on its surface.</title>
        <authorList>
            <person name="Treitli S.C."/>
            <person name="Kolisko M."/>
            <person name="Husnik F."/>
            <person name="Keeling P."/>
            <person name="Hampl V."/>
        </authorList>
    </citation>
    <scope>NUCLEOTIDE SEQUENCE [LARGE SCALE GENOMIC DNA]</scope>
    <source>
        <strain evidence="6">ST1C</strain>
    </source>
</reference>
<dbReference type="GO" id="GO:0005737">
    <property type="term" value="C:cytoplasm"/>
    <property type="evidence" value="ECO:0007669"/>
    <property type="project" value="TreeGrafter"/>
</dbReference>
<dbReference type="OrthoDB" id="68483at2759"/>
<keyword evidence="6" id="KW-0808">Transferase</keyword>
<dbReference type="SMART" id="SM00220">
    <property type="entry name" value="S_TKc"/>
    <property type="match status" value="1"/>
</dbReference>
<evidence type="ECO:0000256" key="3">
    <source>
        <dbReference type="PROSITE-ProRule" id="PRU10141"/>
    </source>
</evidence>
<dbReference type="Proteomes" id="UP000324800">
    <property type="component" value="Unassembled WGS sequence"/>
</dbReference>
<keyword evidence="2 3" id="KW-0067">ATP-binding</keyword>
<dbReference type="InterPro" id="IPR011009">
    <property type="entry name" value="Kinase-like_dom_sf"/>
</dbReference>
<evidence type="ECO:0000256" key="4">
    <source>
        <dbReference type="RuleBase" id="RU000304"/>
    </source>
</evidence>
<dbReference type="GO" id="GO:0004674">
    <property type="term" value="F:protein serine/threonine kinase activity"/>
    <property type="evidence" value="ECO:0007669"/>
    <property type="project" value="UniProtKB-KW"/>
</dbReference>
<gene>
    <name evidence="6" type="ORF">EZS28_037526</name>
</gene>
<dbReference type="AlphaFoldDB" id="A0A5J4U7T5"/>
<evidence type="ECO:0000313" key="7">
    <source>
        <dbReference type="Proteomes" id="UP000324800"/>
    </source>
</evidence>
<evidence type="ECO:0000256" key="2">
    <source>
        <dbReference type="ARBA" id="ARBA00022840"/>
    </source>
</evidence>
<feature type="domain" description="Protein kinase" evidence="5">
    <location>
        <begin position="47"/>
        <end position="200"/>
    </location>
</feature>
<keyword evidence="1 3" id="KW-0547">Nucleotide-binding</keyword>
<dbReference type="InterPro" id="IPR000719">
    <property type="entry name" value="Prot_kinase_dom"/>
</dbReference>
<evidence type="ECO:0000313" key="6">
    <source>
        <dbReference type="EMBL" id="KAA6366946.1"/>
    </source>
</evidence>
<feature type="non-terminal residue" evidence="6">
    <location>
        <position position="200"/>
    </location>
</feature>
<name>A0A5J4U7T5_9EUKA</name>
<evidence type="ECO:0000259" key="5">
    <source>
        <dbReference type="PROSITE" id="PS50011"/>
    </source>
</evidence>
<proteinExistence type="inferred from homology"/>
<dbReference type="Gene3D" id="1.10.510.10">
    <property type="entry name" value="Transferase(Phosphotransferase) domain 1"/>
    <property type="match status" value="1"/>
</dbReference>
<dbReference type="PANTHER" id="PTHR24346">
    <property type="entry name" value="MAP/MICROTUBULE AFFINITY-REGULATING KINASE"/>
    <property type="match status" value="1"/>
</dbReference>
<sequence>MIGSSIGQISPPLYRSQSQDFINQILFTDRLFKRRDDESGLRSINQYIIHQMIGKGAYAKVKLVHVINNPEQLFAMKVIIKETKKRPQMFSKMPPKFQVKKQEETINKEVAVMKKMNHPNIVQLHEVIDDNSQKKLYMILEFVKGGPCFRAKQEPLSEEQARSILRDIIAGISYMHKNNIVHHDIKPDNLLFDENGGIKI</sequence>
<dbReference type="InterPro" id="IPR017441">
    <property type="entry name" value="Protein_kinase_ATP_BS"/>
</dbReference>
<dbReference type="PROSITE" id="PS00107">
    <property type="entry name" value="PROTEIN_KINASE_ATP"/>
    <property type="match status" value="1"/>
</dbReference>
<protein>
    <submittedName>
        <fullName evidence="6">Putative Serine Threonine protein kinase</fullName>
    </submittedName>
</protein>
<dbReference type="GO" id="GO:0035556">
    <property type="term" value="P:intracellular signal transduction"/>
    <property type="evidence" value="ECO:0007669"/>
    <property type="project" value="TreeGrafter"/>
</dbReference>
<dbReference type="PROSITE" id="PS50011">
    <property type="entry name" value="PROTEIN_KINASE_DOM"/>
    <property type="match status" value="1"/>
</dbReference>
<organism evidence="6 7">
    <name type="scientific">Streblomastix strix</name>
    <dbReference type="NCBI Taxonomy" id="222440"/>
    <lineage>
        <taxon>Eukaryota</taxon>
        <taxon>Metamonada</taxon>
        <taxon>Preaxostyla</taxon>
        <taxon>Oxymonadida</taxon>
        <taxon>Streblomastigidae</taxon>
        <taxon>Streblomastix</taxon>
    </lineage>
</organism>
<keyword evidence="6" id="KW-0418">Kinase</keyword>
<feature type="binding site" evidence="3">
    <location>
        <position position="81"/>
    </location>
    <ligand>
        <name>ATP</name>
        <dbReference type="ChEBI" id="CHEBI:30616"/>
    </ligand>
</feature>
<evidence type="ECO:0000256" key="1">
    <source>
        <dbReference type="ARBA" id="ARBA00022741"/>
    </source>
</evidence>